<organism evidence="1 2">
    <name type="scientific">Solea senegalensis</name>
    <name type="common">Senegalese sole</name>
    <dbReference type="NCBI Taxonomy" id="28829"/>
    <lineage>
        <taxon>Eukaryota</taxon>
        <taxon>Metazoa</taxon>
        <taxon>Chordata</taxon>
        <taxon>Craniata</taxon>
        <taxon>Vertebrata</taxon>
        <taxon>Euteleostomi</taxon>
        <taxon>Actinopterygii</taxon>
        <taxon>Neopterygii</taxon>
        <taxon>Teleostei</taxon>
        <taxon>Neoteleostei</taxon>
        <taxon>Acanthomorphata</taxon>
        <taxon>Carangaria</taxon>
        <taxon>Pleuronectiformes</taxon>
        <taxon>Pleuronectoidei</taxon>
        <taxon>Soleidae</taxon>
        <taxon>Solea</taxon>
    </lineage>
</organism>
<evidence type="ECO:0000313" key="1">
    <source>
        <dbReference type="EMBL" id="KAG7518676.1"/>
    </source>
</evidence>
<sequence length="100" mass="11285">MKCDIVFHPMTTTMSRCRNMPFVKRCGRTSPAPLMAFVDQPSIKPPNNTRVTLENQASIPSIDLLLTMRRIPHPPLARVVLARKPTGQHNSEGRHSKRPC</sequence>
<protein>
    <submittedName>
        <fullName evidence="1">Uncharacterized protein</fullName>
    </submittedName>
</protein>
<gene>
    <name evidence="1" type="ORF">JOB18_040913</name>
</gene>
<keyword evidence="2" id="KW-1185">Reference proteome</keyword>
<comment type="caution">
    <text evidence="1">The sequence shown here is derived from an EMBL/GenBank/DDBJ whole genome shotgun (WGS) entry which is preliminary data.</text>
</comment>
<dbReference type="AlphaFoldDB" id="A0AAV6SMR3"/>
<proteinExistence type="predicted"/>
<name>A0AAV6SMR3_SOLSE</name>
<reference evidence="1 2" key="1">
    <citation type="journal article" date="2021" name="Sci. Rep.">
        <title>Chromosome anchoring in Senegalese sole (Solea senegalensis) reveals sex-associated markers and genome rearrangements in flatfish.</title>
        <authorList>
            <person name="Guerrero-Cozar I."/>
            <person name="Gomez-Garrido J."/>
            <person name="Berbel C."/>
            <person name="Martinez-Blanch J.F."/>
            <person name="Alioto T."/>
            <person name="Claros M.G."/>
            <person name="Gagnaire P.A."/>
            <person name="Manchado M."/>
        </authorList>
    </citation>
    <scope>NUCLEOTIDE SEQUENCE [LARGE SCALE GENOMIC DNA]</scope>
    <source>
        <strain evidence="1">Sse05_10M</strain>
    </source>
</reference>
<evidence type="ECO:0000313" key="2">
    <source>
        <dbReference type="Proteomes" id="UP000693946"/>
    </source>
</evidence>
<dbReference type="EMBL" id="JAGKHQ010000004">
    <property type="protein sequence ID" value="KAG7518676.1"/>
    <property type="molecule type" value="Genomic_DNA"/>
</dbReference>
<dbReference type="Proteomes" id="UP000693946">
    <property type="component" value="Linkage Group LG12"/>
</dbReference>
<accession>A0AAV6SMR3</accession>